<accession>A0A1U7CUV5</accession>
<keyword evidence="1" id="KW-0812">Transmembrane</keyword>
<dbReference type="Pfam" id="PF09852">
    <property type="entry name" value="DUF2079"/>
    <property type="match status" value="1"/>
</dbReference>
<dbReference type="OrthoDB" id="5240834at2"/>
<dbReference type="AlphaFoldDB" id="A0A1U7CUV5"/>
<evidence type="ECO:0008006" key="4">
    <source>
        <dbReference type="Google" id="ProtNLM"/>
    </source>
</evidence>
<evidence type="ECO:0000256" key="1">
    <source>
        <dbReference type="SAM" id="Phobius"/>
    </source>
</evidence>
<keyword evidence="1" id="KW-0472">Membrane</keyword>
<feature type="transmembrane region" description="Helical" evidence="1">
    <location>
        <begin position="129"/>
        <end position="148"/>
    </location>
</feature>
<evidence type="ECO:0000313" key="2">
    <source>
        <dbReference type="EMBL" id="APW62715.1"/>
    </source>
</evidence>
<proteinExistence type="predicted"/>
<reference evidence="3" key="1">
    <citation type="submission" date="2016-12" db="EMBL/GenBank/DDBJ databases">
        <title>Comparative genomics of four Isosphaeraceae planctomycetes: a common pool of plasmids and glycoside hydrolase genes.</title>
        <authorList>
            <person name="Ivanova A."/>
        </authorList>
    </citation>
    <scope>NUCLEOTIDE SEQUENCE [LARGE SCALE GENOMIC DNA]</scope>
    <source>
        <strain evidence="3">PX4</strain>
    </source>
</reference>
<dbReference type="Proteomes" id="UP000186309">
    <property type="component" value="Chromosome"/>
</dbReference>
<dbReference type="InterPro" id="IPR018650">
    <property type="entry name" value="STSV1_Orf64"/>
</dbReference>
<feature type="transmembrane region" description="Helical" evidence="1">
    <location>
        <begin position="275"/>
        <end position="295"/>
    </location>
</feature>
<feature type="transmembrane region" description="Helical" evidence="1">
    <location>
        <begin position="212"/>
        <end position="234"/>
    </location>
</feature>
<keyword evidence="1" id="KW-1133">Transmembrane helix</keyword>
<sequence length="473" mass="52997">MAIDRRVVSWMIVATLTAGLTAFTTVQALHRYHDLRTGWSWDLAYYNQWFWALTEGDGVLSVRPLASYGTEGPSIWKMNYLAPIRFILAPIYKAFPDPRTLLVIQNVMFWWLIPAAYTLVRSESKSEAVALSAVALVPLTPLLWPLVWNDFRELQLVFPFVLWAVQGVRSRRLRLTAAGVAGMLACRQEFAVVVASLAFLPAREPEDLSRKTVWRLVLFDVGLVWLLFGFFGYLKLMVGSYAPERYIDQFTGPKATIPQTLETAGDMLWNGAGGWPFFALFAPGAGVLALPWIWSLCNGRWALRLLSGESWHHVRYAAPMVSMLLAAGLVGYAQWANWLSRRWGGMFVLGLSWVLATILLTTGLNEVLTRMEGIPIAVGKDDVEPFWSFASQVGPDDGVLAAYEFTAPLSSRKLLCSYIMDANKPRGFPQLGPEFQWMFIRGKGLDPQIFVKQGFTIVYSGETLIVLRRPGAG</sequence>
<organism evidence="2 3">
    <name type="scientific">Paludisphaera borealis</name>
    <dbReference type="NCBI Taxonomy" id="1387353"/>
    <lineage>
        <taxon>Bacteria</taxon>
        <taxon>Pseudomonadati</taxon>
        <taxon>Planctomycetota</taxon>
        <taxon>Planctomycetia</taxon>
        <taxon>Isosphaerales</taxon>
        <taxon>Isosphaeraceae</taxon>
        <taxon>Paludisphaera</taxon>
    </lineage>
</organism>
<dbReference type="KEGG" id="pbor:BSF38_04267"/>
<evidence type="ECO:0000313" key="3">
    <source>
        <dbReference type="Proteomes" id="UP000186309"/>
    </source>
</evidence>
<feature type="transmembrane region" description="Helical" evidence="1">
    <location>
        <begin position="177"/>
        <end position="200"/>
    </location>
</feature>
<dbReference type="EMBL" id="CP019082">
    <property type="protein sequence ID" value="APW62715.1"/>
    <property type="molecule type" value="Genomic_DNA"/>
</dbReference>
<feature type="transmembrane region" description="Helical" evidence="1">
    <location>
        <begin position="316"/>
        <end position="337"/>
    </location>
</feature>
<name>A0A1U7CUV5_9BACT</name>
<gene>
    <name evidence="2" type="ORF">BSF38_04267</name>
</gene>
<dbReference type="RefSeq" id="WP_145952255.1">
    <property type="nucleotide sequence ID" value="NZ_CP019082.1"/>
</dbReference>
<keyword evidence="3" id="KW-1185">Reference proteome</keyword>
<protein>
    <recommendedName>
        <fullName evidence="4">DUF2079 domain-containing protein</fullName>
    </recommendedName>
</protein>
<dbReference type="STRING" id="1387353.BSF38_04267"/>
<feature type="transmembrane region" description="Helical" evidence="1">
    <location>
        <begin position="102"/>
        <end position="120"/>
    </location>
</feature>
<feature type="transmembrane region" description="Helical" evidence="1">
    <location>
        <begin position="343"/>
        <end position="364"/>
    </location>
</feature>